<dbReference type="FunFam" id="4.10.70.10:FF:000003">
    <property type="entry name" value="Disintegrin and metalloproteinase domain-containing protein 17"/>
    <property type="match status" value="1"/>
</dbReference>
<evidence type="ECO:0000256" key="6">
    <source>
        <dbReference type="SAM" id="Phobius"/>
    </source>
</evidence>
<feature type="active site" evidence="4">
    <location>
        <position position="402"/>
    </location>
</feature>
<dbReference type="Pfam" id="PF00200">
    <property type="entry name" value="Disintegrin"/>
    <property type="match status" value="1"/>
</dbReference>
<dbReference type="STRING" id="78915.A0A4P9XV30"/>
<dbReference type="GO" id="GO:0004222">
    <property type="term" value="F:metalloendopeptidase activity"/>
    <property type="evidence" value="ECO:0007669"/>
    <property type="project" value="InterPro"/>
</dbReference>
<evidence type="ECO:0000256" key="5">
    <source>
        <dbReference type="SAM" id="MobiDB-lite"/>
    </source>
</evidence>
<feature type="region of interest" description="Disordered" evidence="5">
    <location>
        <begin position="141"/>
        <end position="160"/>
    </location>
</feature>
<feature type="binding site" evidence="4">
    <location>
        <position position="401"/>
    </location>
    <ligand>
        <name>Zn(2+)</name>
        <dbReference type="ChEBI" id="CHEBI:29105"/>
        <note>catalytic</note>
    </ligand>
</feature>
<comment type="caution">
    <text evidence="4">Lacks conserved residue(s) required for the propagation of feature annotation.</text>
</comment>
<feature type="non-terminal residue" evidence="9">
    <location>
        <position position="1"/>
    </location>
</feature>
<dbReference type="InterPro" id="IPR024079">
    <property type="entry name" value="MetalloPept_cat_dom_sf"/>
</dbReference>
<dbReference type="GO" id="GO:0006508">
    <property type="term" value="P:proteolysis"/>
    <property type="evidence" value="ECO:0007669"/>
    <property type="project" value="InterPro"/>
</dbReference>
<dbReference type="EMBL" id="KZ992513">
    <property type="protein sequence ID" value="RKP09451.1"/>
    <property type="molecule type" value="Genomic_DNA"/>
</dbReference>
<dbReference type="SUPFAM" id="SSF57552">
    <property type="entry name" value="Blood coagulation inhibitor (disintegrin)"/>
    <property type="match status" value="1"/>
</dbReference>
<dbReference type="OrthoDB" id="5951731at2759"/>
<evidence type="ECO:0000256" key="2">
    <source>
        <dbReference type="ARBA" id="ARBA00056552"/>
    </source>
</evidence>
<feature type="disulfide bond" evidence="4">
    <location>
        <begin position="420"/>
        <end position="425"/>
    </location>
</feature>
<dbReference type="Gene3D" id="3.40.390.10">
    <property type="entry name" value="Collagenase (Catalytic Domain)"/>
    <property type="match status" value="1"/>
</dbReference>
<feature type="binding site" evidence="4">
    <location>
        <position position="405"/>
    </location>
    <ligand>
        <name>Zn(2+)</name>
        <dbReference type="ChEBI" id="CHEBI:29105"/>
        <note>catalytic</note>
    </ligand>
</feature>
<name>A0A4P9XV30_9FUNG</name>
<keyword evidence="1 4" id="KW-1015">Disulfide bond</keyword>
<dbReference type="AlphaFoldDB" id="A0A4P9XV30"/>
<keyword evidence="4" id="KW-0479">Metal-binding</keyword>
<dbReference type="Pfam" id="PF13583">
    <property type="entry name" value="Reprolysin_4"/>
    <property type="match status" value="1"/>
</dbReference>
<evidence type="ECO:0000259" key="7">
    <source>
        <dbReference type="PROSITE" id="PS50214"/>
    </source>
</evidence>
<dbReference type="InterPro" id="IPR002870">
    <property type="entry name" value="Peptidase_M12B_N"/>
</dbReference>
<evidence type="ECO:0000313" key="9">
    <source>
        <dbReference type="EMBL" id="RKP09451.1"/>
    </source>
</evidence>
<dbReference type="InterPro" id="IPR036436">
    <property type="entry name" value="Disintegrin_dom_sf"/>
</dbReference>
<evidence type="ECO:0000256" key="1">
    <source>
        <dbReference type="ARBA" id="ARBA00023157"/>
    </source>
</evidence>
<protein>
    <recommendedName>
        <fullName evidence="3">Disintegrin and metalloproteinase domain-containing protein B</fullName>
    </recommendedName>
</protein>
<feature type="non-terminal residue" evidence="9">
    <location>
        <position position="723"/>
    </location>
</feature>
<dbReference type="GO" id="GO:0046872">
    <property type="term" value="F:metal ion binding"/>
    <property type="evidence" value="ECO:0007669"/>
    <property type="project" value="UniProtKB-KW"/>
</dbReference>
<dbReference type="Pfam" id="PF01562">
    <property type="entry name" value="Pep_M12B_propep"/>
    <property type="match status" value="1"/>
</dbReference>
<dbReference type="SMART" id="SM00050">
    <property type="entry name" value="DISIN"/>
    <property type="match status" value="1"/>
</dbReference>
<dbReference type="InterPro" id="IPR001762">
    <property type="entry name" value="Disintegrin_dom"/>
</dbReference>
<evidence type="ECO:0000259" key="8">
    <source>
        <dbReference type="PROSITE" id="PS50215"/>
    </source>
</evidence>
<dbReference type="PROSITE" id="PS50214">
    <property type="entry name" value="DISINTEGRIN_2"/>
    <property type="match status" value="1"/>
</dbReference>
<keyword evidence="4" id="KW-0862">Zinc</keyword>
<dbReference type="SUPFAM" id="SSF55486">
    <property type="entry name" value="Metalloproteases ('zincins'), catalytic domain"/>
    <property type="match status" value="1"/>
</dbReference>
<proteinExistence type="predicted"/>
<comment type="function">
    <text evidence="2">Probable zinc protease.</text>
</comment>
<gene>
    <name evidence="9" type="ORF">THASP1DRAFT_7021</name>
</gene>
<dbReference type="Proteomes" id="UP000271241">
    <property type="component" value="Unassembled WGS sequence"/>
</dbReference>
<feature type="domain" description="Peptidase M12B" evidence="8">
    <location>
        <begin position="251"/>
        <end position="461"/>
    </location>
</feature>
<feature type="binding site" evidence="4">
    <location>
        <position position="411"/>
    </location>
    <ligand>
        <name>Zn(2+)</name>
        <dbReference type="ChEBI" id="CHEBI:29105"/>
        <note>catalytic</note>
    </ligand>
</feature>
<organism evidence="9 10">
    <name type="scientific">Thamnocephalis sphaerospora</name>
    <dbReference type="NCBI Taxonomy" id="78915"/>
    <lineage>
        <taxon>Eukaryota</taxon>
        <taxon>Fungi</taxon>
        <taxon>Fungi incertae sedis</taxon>
        <taxon>Zoopagomycota</taxon>
        <taxon>Zoopagomycotina</taxon>
        <taxon>Zoopagomycetes</taxon>
        <taxon>Zoopagales</taxon>
        <taxon>Sigmoideomycetaceae</taxon>
        <taxon>Thamnocephalis</taxon>
    </lineage>
</organism>
<evidence type="ECO:0000256" key="3">
    <source>
        <dbReference type="ARBA" id="ARBA00074021"/>
    </source>
</evidence>
<reference evidence="10" key="1">
    <citation type="journal article" date="2018" name="Nat. Microbiol.">
        <title>Leveraging single-cell genomics to expand the fungal tree of life.</title>
        <authorList>
            <person name="Ahrendt S.R."/>
            <person name="Quandt C.A."/>
            <person name="Ciobanu D."/>
            <person name="Clum A."/>
            <person name="Salamov A."/>
            <person name="Andreopoulos B."/>
            <person name="Cheng J.F."/>
            <person name="Woyke T."/>
            <person name="Pelin A."/>
            <person name="Henrissat B."/>
            <person name="Reynolds N.K."/>
            <person name="Benny G.L."/>
            <person name="Smith M.E."/>
            <person name="James T.Y."/>
            <person name="Grigoriev I.V."/>
        </authorList>
    </citation>
    <scope>NUCLEOTIDE SEQUENCE [LARGE SCALE GENOMIC DNA]</scope>
    <source>
        <strain evidence="10">RSA 1356</strain>
    </source>
</reference>
<dbReference type="Gene3D" id="4.10.70.10">
    <property type="entry name" value="Disintegrin domain"/>
    <property type="match status" value="1"/>
</dbReference>
<dbReference type="PANTHER" id="PTHR11905:SF159">
    <property type="entry name" value="ADAM METALLOPROTEASE"/>
    <property type="match status" value="1"/>
</dbReference>
<keyword evidence="6" id="KW-0472">Membrane</keyword>
<sequence>LQHDDAFRLQFQAYNQTFHLHLRPHTEMIHQNARIRLHQPDGSVREESLRPQDAHIYTGVVVNAGKSQQRFNEDALGAVRLRLEEYEHQDRFSDVIGWARIMVHGDKLLATNKPDRMVYEGAFTANGQLYHIRRTLNFHRTKLPSDPEVPNPSARSPKHRRSHLIVYRDSDKKLRDRATGIMRMASEVRAGRCGSDDLSYNVRTRRTLQRRHQQSSATLANGSPLHRAVLLRRQQARAPGSAAANCPTEKKILYMGAAADCTYVGLYRSQAEARKQILLDWSLASAVYEKTFSVQLGLILMELRDVTCPSTPASGEAWNRGCSEGYNINQRLTDFSRWRGTRGDDGAGLWHLLTQCSTGTKIGVAWLGALCQTTSLTQGAEVVSGTGVSSITKDEWKVIAHEIGHNFGAQHDCTNKECPCSGSSCGCCPCEGNCDCDGQYIMNPTSDVKTDSFSPCSIREICNTYPTVGSCLTAPGQRKVMTVAMCGNGIKEGDEECDCGSDQDCAKDKCCDGATCKLKAGANPRNDACCDNCQVKAAQQLCRGAISECDIEERCDGVSSQCPTDVYKEDGTACGNSSTSSGLTCASGMCTSRDEQCRLRGNDRMPLTQYCSTSIIQDSCEVLCVNPQQANTCIKLNGQMLDGTECGMGGRCKRGICEGSSVFKSIGSFFKRYSWLPIVLGVLGGICVISCIWQCCCARRRKNAAAAAATMPRNMPAQHSNYP</sequence>
<keyword evidence="6" id="KW-1133">Transmembrane helix</keyword>
<keyword evidence="6" id="KW-0812">Transmembrane</keyword>
<dbReference type="PROSITE" id="PS50215">
    <property type="entry name" value="ADAM_MEPRO"/>
    <property type="match status" value="1"/>
</dbReference>
<evidence type="ECO:0000256" key="4">
    <source>
        <dbReference type="PROSITE-ProRule" id="PRU00276"/>
    </source>
</evidence>
<feature type="transmembrane region" description="Helical" evidence="6">
    <location>
        <begin position="673"/>
        <end position="693"/>
    </location>
</feature>
<dbReference type="PANTHER" id="PTHR11905">
    <property type="entry name" value="ADAM A DISINTEGRIN AND METALLOPROTEASE DOMAIN"/>
    <property type="match status" value="1"/>
</dbReference>
<dbReference type="InterPro" id="IPR001590">
    <property type="entry name" value="Peptidase_M12B"/>
</dbReference>
<keyword evidence="10" id="KW-1185">Reference proteome</keyword>
<evidence type="ECO:0000313" key="10">
    <source>
        <dbReference type="Proteomes" id="UP000271241"/>
    </source>
</evidence>
<feature type="domain" description="Disintegrin" evidence="7">
    <location>
        <begin position="483"/>
        <end position="570"/>
    </location>
</feature>
<accession>A0A4P9XV30</accession>